<evidence type="ECO:0000313" key="2">
    <source>
        <dbReference type="EMBL" id="RDV17167.1"/>
    </source>
</evidence>
<feature type="domain" description="Transposase IS110-like N-terminal" evidence="1">
    <location>
        <begin position="8"/>
        <end position="149"/>
    </location>
</feature>
<dbReference type="GO" id="GO:0004803">
    <property type="term" value="F:transposase activity"/>
    <property type="evidence" value="ECO:0007669"/>
    <property type="project" value="InterPro"/>
</dbReference>
<evidence type="ECO:0000259" key="1">
    <source>
        <dbReference type="Pfam" id="PF01548"/>
    </source>
</evidence>
<organism evidence="2 3">
    <name type="scientific">Pontibacter diazotrophicus</name>
    <dbReference type="NCBI Taxonomy" id="1400979"/>
    <lineage>
        <taxon>Bacteria</taxon>
        <taxon>Pseudomonadati</taxon>
        <taxon>Bacteroidota</taxon>
        <taxon>Cytophagia</taxon>
        <taxon>Cytophagales</taxon>
        <taxon>Hymenobacteraceae</taxon>
        <taxon>Pontibacter</taxon>
    </lineage>
</organism>
<dbReference type="PANTHER" id="PTHR33055">
    <property type="entry name" value="TRANSPOSASE FOR INSERTION SEQUENCE ELEMENT IS1111A"/>
    <property type="match status" value="1"/>
</dbReference>
<gene>
    <name evidence="2" type="ORF">DXT99_01245</name>
</gene>
<dbReference type="OrthoDB" id="964423at2"/>
<dbReference type="PANTHER" id="PTHR33055:SF3">
    <property type="entry name" value="PUTATIVE TRANSPOSASE FOR IS117-RELATED"/>
    <property type="match status" value="1"/>
</dbReference>
<dbReference type="EMBL" id="QRGR01000001">
    <property type="protein sequence ID" value="RDV17167.1"/>
    <property type="molecule type" value="Genomic_DNA"/>
</dbReference>
<dbReference type="InterPro" id="IPR002525">
    <property type="entry name" value="Transp_IS110-like_N"/>
</dbReference>
<comment type="caution">
    <text evidence="2">The sequence shown here is derived from an EMBL/GenBank/DDBJ whole genome shotgun (WGS) entry which is preliminary data.</text>
</comment>
<dbReference type="Pfam" id="PF01548">
    <property type="entry name" value="DEDD_Tnp_IS110"/>
    <property type="match status" value="1"/>
</dbReference>
<dbReference type="GO" id="GO:0006313">
    <property type="term" value="P:DNA transposition"/>
    <property type="evidence" value="ECO:0007669"/>
    <property type="project" value="InterPro"/>
</dbReference>
<name>A0A3D8LID4_9BACT</name>
<keyword evidence="3" id="KW-1185">Reference proteome</keyword>
<evidence type="ECO:0000313" key="3">
    <source>
        <dbReference type="Proteomes" id="UP000256708"/>
    </source>
</evidence>
<dbReference type="InterPro" id="IPR047650">
    <property type="entry name" value="Transpos_IS110"/>
</dbReference>
<reference evidence="3" key="1">
    <citation type="submission" date="2018-08" db="EMBL/GenBank/DDBJ databases">
        <authorList>
            <person name="Liu Z.-W."/>
            <person name="Du Z.-J."/>
        </authorList>
    </citation>
    <scope>NUCLEOTIDE SEQUENCE [LARGE SCALE GENOMIC DNA]</scope>
    <source>
        <strain evidence="3">H4X</strain>
    </source>
</reference>
<dbReference type="RefSeq" id="WP_115563686.1">
    <property type="nucleotide sequence ID" value="NZ_QRGR01000001.1"/>
</dbReference>
<dbReference type="Proteomes" id="UP000256708">
    <property type="component" value="Unassembled WGS sequence"/>
</dbReference>
<dbReference type="AlphaFoldDB" id="A0A3D8LID4"/>
<accession>A0A3D8LID4</accession>
<sequence>MMEQTYTGIDVAKDSFVAATKLAGKVTTSLHSNDRKGINSFLKSLSSHSWCIMEATGVYSLQLAIALYEKGIKVSVVNPLQIKRFAQTKLKRTKTDKVDAALIAEYGERMQPKLYEPPAPFMRKLQQQRMSLKLLVKSKRSFLNQLHALALIKPL</sequence>
<protein>
    <recommendedName>
        <fullName evidence="1">Transposase IS110-like N-terminal domain-containing protein</fullName>
    </recommendedName>
</protein>
<proteinExistence type="predicted"/>
<dbReference type="GO" id="GO:0003677">
    <property type="term" value="F:DNA binding"/>
    <property type="evidence" value="ECO:0007669"/>
    <property type="project" value="InterPro"/>
</dbReference>